<dbReference type="InterPro" id="IPR004026">
    <property type="entry name" value="Ada_DNA_repair_Zn-bd"/>
</dbReference>
<evidence type="ECO:0000256" key="10">
    <source>
        <dbReference type="ARBA" id="ARBA00023204"/>
    </source>
</evidence>
<comment type="miscellaneous">
    <text evidence="12">This enzyme catalyzes only one turnover and therefore is not strictly catalytic. According to one definition, an enzyme is a biocatalyst that acts repeatedly and over many reaction cycles.</text>
</comment>
<keyword evidence="10 12" id="KW-0234">DNA repair</keyword>
<evidence type="ECO:0000256" key="3">
    <source>
        <dbReference type="ARBA" id="ARBA00022490"/>
    </source>
</evidence>
<dbReference type="SUPFAM" id="SSF57884">
    <property type="entry name" value="Ada DNA repair protein, N-terminal domain (N-Ada 10)"/>
    <property type="match status" value="1"/>
</dbReference>
<evidence type="ECO:0000256" key="11">
    <source>
        <dbReference type="ARBA" id="ARBA00049348"/>
    </source>
</evidence>
<accession>A0ABR6VPE3</accession>
<dbReference type="Pfam" id="PF01035">
    <property type="entry name" value="DNA_binding_1"/>
    <property type="match status" value="1"/>
</dbReference>
<dbReference type="InterPro" id="IPR036388">
    <property type="entry name" value="WH-like_DNA-bd_sf"/>
</dbReference>
<comment type="similarity">
    <text evidence="12">Belongs to the MGMT family.</text>
</comment>
<dbReference type="EC" id="2.1.1.63" evidence="12"/>
<dbReference type="InterPro" id="IPR035451">
    <property type="entry name" value="Ada-like_dom_sf"/>
</dbReference>
<keyword evidence="8" id="KW-0010">Activator</keyword>
<keyword evidence="4 12" id="KW-0489">Methyltransferase</keyword>
<evidence type="ECO:0000256" key="4">
    <source>
        <dbReference type="ARBA" id="ARBA00022603"/>
    </source>
</evidence>
<gene>
    <name evidence="14" type="ORF">H7U12_05160</name>
</gene>
<evidence type="ECO:0000256" key="6">
    <source>
        <dbReference type="ARBA" id="ARBA00022763"/>
    </source>
</evidence>
<dbReference type="InterPro" id="IPR023546">
    <property type="entry name" value="MGMT"/>
</dbReference>
<comment type="catalytic activity">
    <reaction evidence="1 12">
        <text>a 4-O-methyl-thymidine in DNA + L-cysteinyl-[protein] = a thymidine in DNA + S-methyl-L-cysteinyl-[protein]</text>
        <dbReference type="Rhea" id="RHEA:53428"/>
        <dbReference type="Rhea" id="RHEA-COMP:10131"/>
        <dbReference type="Rhea" id="RHEA-COMP:10132"/>
        <dbReference type="Rhea" id="RHEA-COMP:13555"/>
        <dbReference type="Rhea" id="RHEA-COMP:13556"/>
        <dbReference type="ChEBI" id="CHEBI:29950"/>
        <dbReference type="ChEBI" id="CHEBI:82612"/>
        <dbReference type="ChEBI" id="CHEBI:137386"/>
        <dbReference type="ChEBI" id="CHEBI:137387"/>
        <dbReference type="EC" id="2.1.1.63"/>
    </reaction>
</comment>
<dbReference type="Pfam" id="PF02870">
    <property type="entry name" value="Methyltransf_1N"/>
    <property type="match status" value="1"/>
</dbReference>
<dbReference type="InterPro" id="IPR016221">
    <property type="entry name" value="Bifunct_regulatory_prot_Ada"/>
</dbReference>
<feature type="domain" description="HTH araC/xylS-type" evidence="13">
    <location>
        <begin position="109"/>
        <end position="182"/>
    </location>
</feature>
<evidence type="ECO:0000256" key="8">
    <source>
        <dbReference type="ARBA" id="ARBA00023159"/>
    </source>
</evidence>
<comment type="catalytic activity">
    <reaction evidence="11 12">
        <text>a 6-O-methyl-2'-deoxyguanosine in DNA + L-cysteinyl-[protein] = S-methyl-L-cysteinyl-[protein] + a 2'-deoxyguanosine in DNA</text>
        <dbReference type="Rhea" id="RHEA:24000"/>
        <dbReference type="Rhea" id="RHEA-COMP:10131"/>
        <dbReference type="Rhea" id="RHEA-COMP:10132"/>
        <dbReference type="Rhea" id="RHEA-COMP:11367"/>
        <dbReference type="Rhea" id="RHEA-COMP:11368"/>
        <dbReference type="ChEBI" id="CHEBI:29950"/>
        <dbReference type="ChEBI" id="CHEBI:82612"/>
        <dbReference type="ChEBI" id="CHEBI:85445"/>
        <dbReference type="ChEBI" id="CHEBI:85448"/>
        <dbReference type="EC" id="2.1.1.63"/>
    </reaction>
</comment>
<evidence type="ECO:0000256" key="7">
    <source>
        <dbReference type="ARBA" id="ARBA00023015"/>
    </source>
</evidence>
<name>A0ABR6VPE3_9BACT</name>
<proteinExistence type="inferred from homology"/>
<dbReference type="Gene3D" id="1.10.10.60">
    <property type="entry name" value="Homeodomain-like"/>
    <property type="match status" value="1"/>
</dbReference>
<dbReference type="Pfam" id="PF02805">
    <property type="entry name" value="Ada_Zn_binding"/>
    <property type="match status" value="1"/>
</dbReference>
<comment type="function">
    <text evidence="12">Involved in the cellular defense against the biological effects of O6-methylguanine (O6-MeG) and O4-methylthymine (O4-MeT) in DNA. Repairs the methylated nucleobase in DNA by stoichiometrically transferring the methyl group to a cysteine residue in the enzyme. This is a suicide reaction: the enzyme is irreversibly inactivated.</text>
</comment>
<comment type="caution">
    <text evidence="14">The sequence shown here is derived from an EMBL/GenBank/DDBJ whole genome shotgun (WGS) entry which is preliminary data.</text>
</comment>
<sequence length="355" mass="40502">MLVTNRKDVDKYYKALVAKDEQFIGIFYVGVKTTGIFCIATCRARKPKPENVEFYTEARELLQNGYRPCKVCKPTEHAHQPPPEVLAALQLVKENPKQKIQDYHFREQGLAPEKIRRWFKKHHGITFQAYQRMTRINTAFQELKTGKNVTDSAFDSGYESLSGFGYTFKKLLGNSPDEIKDQTIILMTRLTTPLGPMYACATPQGICLLEFTDRRMLETEFRDLQKRLNATILAGENDHLLQLKTEVAEYFAGTRKTFTVPLNAPGTAFQQKVWHVLHDIPYGETCSYQGQAEKLDMPKAVRAVASANGHNRISIIIPCHRVIGKNNQLTGYGGGLERKKWLLDHERKHALSQPE</sequence>
<dbReference type="Proteomes" id="UP000659698">
    <property type="component" value="Unassembled WGS sequence"/>
</dbReference>
<evidence type="ECO:0000313" key="14">
    <source>
        <dbReference type="EMBL" id="MBC3539059.1"/>
    </source>
</evidence>
<dbReference type="InterPro" id="IPR001497">
    <property type="entry name" value="MethylDNA_cys_MeTrfase_AS"/>
</dbReference>
<keyword evidence="9" id="KW-0804">Transcription</keyword>
<dbReference type="SUPFAM" id="SSF46689">
    <property type="entry name" value="Homeodomain-like"/>
    <property type="match status" value="1"/>
</dbReference>
<dbReference type="Gene3D" id="3.40.10.10">
    <property type="entry name" value="DNA Methylphosphotriester Repair Domain"/>
    <property type="match status" value="1"/>
</dbReference>
<evidence type="ECO:0000256" key="5">
    <source>
        <dbReference type="ARBA" id="ARBA00022679"/>
    </source>
</evidence>
<reference evidence="14 15" key="1">
    <citation type="journal article" date="2019" name="Int. J. Syst. Evol. Microbiol.">
        <title>Rufibacter sediminis sp. nov., isolated from freshwater lake sediment.</title>
        <authorList>
            <person name="Qu J.H."/>
            <person name="Zhang L.J."/>
            <person name="Fu Y.H."/>
            <person name="Li H.F."/>
        </authorList>
    </citation>
    <scope>NUCLEOTIDE SEQUENCE [LARGE SCALE GENOMIC DNA]</scope>
    <source>
        <strain evidence="14 15">H-1</strain>
    </source>
</reference>
<organism evidence="14 15">
    <name type="scientific">Rufibacter sediminis</name>
    <dbReference type="NCBI Taxonomy" id="2762756"/>
    <lineage>
        <taxon>Bacteria</taxon>
        <taxon>Pseudomonadati</taxon>
        <taxon>Bacteroidota</taxon>
        <taxon>Cytophagia</taxon>
        <taxon>Cytophagales</taxon>
        <taxon>Hymenobacteraceae</taxon>
        <taxon>Rufibacter</taxon>
    </lineage>
</organism>
<dbReference type="InterPro" id="IPR008332">
    <property type="entry name" value="MethylG_MeTrfase_N"/>
</dbReference>
<keyword evidence="6 12" id="KW-0227">DNA damage</keyword>
<evidence type="ECO:0000256" key="9">
    <source>
        <dbReference type="ARBA" id="ARBA00023163"/>
    </source>
</evidence>
<dbReference type="PANTHER" id="PTHR10815">
    <property type="entry name" value="METHYLATED-DNA--PROTEIN-CYSTEINE METHYLTRANSFERASE"/>
    <property type="match status" value="1"/>
</dbReference>
<dbReference type="InterPro" id="IPR036217">
    <property type="entry name" value="MethylDNA_cys_MeTrfase_DNAb"/>
</dbReference>
<dbReference type="PROSITE" id="PS00374">
    <property type="entry name" value="MGMT"/>
    <property type="match status" value="1"/>
</dbReference>
<dbReference type="Gene3D" id="3.30.160.70">
    <property type="entry name" value="Methylated DNA-protein cysteine methyltransferase domain"/>
    <property type="match status" value="1"/>
</dbReference>
<dbReference type="RefSeq" id="WP_186633978.1">
    <property type="nucleotide sequence ID" value="NZ_JACOAF010000012.1"/>
</dbReference>
<feature type="active site" description="Nucleophile; methyl group acceptor" evidence="12">
    <location>
        <position position="319"/>
    </location>
</feature>
<comment type="cofactor">
    <cofactor evidence="2">
        <name>Zn(2+)</name>
        <dbReference type="ChEBI" id="CHEBI:29105"/>
    </cofactor>
</comment>
<dbReference type="NCBIfam" id="TIGR00589">
    <property type="entry name" value="ogt"/>
    <property type="match status" value="1"/>
</dbReference>
<dbReference type="InterPro" id="IPR018060">
    <property type="entry name" value="HTH_AraC"/>
</dbReference>
<dbReference type="Gene3D" id="1.10.10.10">
    <property type="entry name" value="Winged helix-like DNA-binding domain superfamily/Winged helix DNA-binding domain"/>
    <property type="match status" value="1"/>
</dbReference>
<protein>
    <recommendedName>
        <fullName evidence="12">Methylated-DNA--protein-cysteine methyltransferase</fullName>
        <ecNumber evidence="12">2.1.1.63</ecNumber>
    </recommendedName>
    <alternativeName>
        <fullName evidence="12">6-O-methylguanine-DNA methyltransferase</fullName>
        <shortName evidence="12">MGMT</shortName>
    </alternativeName>
    <alternativeName>
        <fullName evidence="12">O-6-methylguanine-DNA-alkyltransferase</fullName>
    </alternativeName>
</protein>
<comment type="subcellular location">
    <subcellularLocation>
        <location evidence="12">Cytoplasm</location>
    </subcellularLocation>
</comment>
<dbReference type="SUPFAM" id="SSF46767">
    <property type="entry name" value="Methylated DNA-protein cysteine methyltransferase, C-terminal domain"/>
    <property type="match status" value="1"/>
</dbReference>
<dbReference type="PIRSF" id="PIRSF000409">
    <property type="entry name" value="Ada"/>
    <property type="match status" value="1"/>
</dbReference>
<dbReference type="InterPro" id="IPR036631">
    <property type="entry name" value="MGMT_N_sf"/>
</dbReference>
<dbReference type="InterPro" id="IPR014048">
    <property type="entry name" value="MethylDNA_cys_MeTrfase_DNA-bd"/>
</dbReference>
<dbReference type="EMBL" id="JACOAF010000012">
    <property type="protein sequence ID" value="MBC3539059.1"/>
    <property type="molecule type" value="Genomic_DNA"/>
</dbReference>
<keyword evidence="7" id="KW-0805">Transcription regulation</keyword>
<keyword evidence="5 12" id="KW-0808">Transferase</keyword>
<dbReference type="PANTHER" id="PTHR10815:SF5">
    <property type="entry name" value="METHYLATED-DNA--PROTEIN-CYSTEINE METHYLTRANSFERASE"/>
    <property type="match status" value="1"/>
</dbReference>
<keyword evidence="3 12" id="KW-0963">Cytoplasm</keyword>
<evidence type="ECO:0000259" key="13">
    <source>
        <dbReference type="PROSITE" id="PS01124"/>
    </source>
</evidence>
<keyword evidence="15" id="KW-1185">Reference proteome</keyword>
<evidence type="ECO:0000256" key="12">
    <source>
        <dbReference type="HAMAP-Rule" id="MF_00772"/>
    </source>
</evidence>
<dbReference type="PROSITE" id="PS01124">
    <property type="entry name" value="HTH_ARAC_FAMILY_2"/>
    <property type="match status" value="1"/>
</dbReference>
<dbReference type="HAMAP" id="MF_00772">
    <property type="entry name" value="OGT"/>
    <property type="match status" value="1"/>
</dbReference>
<evidence type="ECO:0000256" key="2">
    <source>
        <dbReference type="ARBA" id="ARBA00001947"/>
    </source>
</evidence>
<dbReference type="SUPFAM" id="SSF53155">
    <property type="entry name" value="Methylated DNA-protein cysteine methyltransferase domain"/>
    <property type="match status" value="1"/>
</dbReference>
<dbReference type="InterPro" id="IPR009057">
    <property type="entry name" value="Homeodomain-like_sf"/>
</dbReference>
<evidence type="ECO:0000256" key="1">
    <source>
        <dbReference type="ARBA" id="ARBA00001286"/>
    </source>
</evidence>
<dbReference type="Pfam" id="PF12833">
    <property type="entry name" value="HTH_18"/>
    <property type="match status" value="1"/>
</dbReference>
<dbReference type="SMART" id="SM00342">
    <property type="entry name" value="HTH_ARAC"/>
    <property type="match status" value="1"/>
</dbReference>
<evidence type="ECO:0000313" key="15">
    <source>
        <dbReference type="Proteomes" id="UP000659698"/>
    </source>
</evidence>
<dbReference type="CDD" id="cd06445">
    <property type="entry name" value="ATase"/>
    <property type="match status" value="1"/>
</dbReference>